<dbReference type="EMBL" id="BJND01000032">
    <property type="protein sequence ID" value="GEC06795.1"/>
    <property type="molecule type" value="Genomic_DNA"/>
</dbReference>
<dbReference type="GO" id="GO:0022857">
    <property type="term" value="F:transmembrane transporter activity"/>
    <property type="evidence" value="ECO:0007669"/>
    <property type="project" value="TreeGrafter"/>
</dbReference>
<feature type="domain" description="ABC3 transporter permease C-terminal" evidence="9">
    <location>
        <begin position="965"/>
        <end position="1081"/>
    </location>
</feature>
<feature type="domain" description="ABC3 transporter permease C-terminal" evidence="9">
    <location>
        <begin position="320"/>
        <end position="438"/>
    </location>
</feature>
<dbReference type="InterPro" id="IPR009010">
    <property type="entry name" value="Asp_de-COase-like_dom_sf"/>
</dbReference>
<reference evidence="10 11" key="1">
    <citation type="submission" date="2019-06" db="EMBL/GenBank/DDBJ databases">
        <title>Whole genome shotgun sequence of Streptomyces spinoverrucosus NBRC 14228.</title>
        <authorList>
            <person name="Hosoyama A."/>
            <person name="Uohara A."/>
            <person name="Ohji S."/>
            <person name="Ichikawa N."/>
        </authorList>
    </citation>
    <scope>NUCLEOTIDE SEQUENCE [LARGE SCALE GENOMIC DNA]</scope>
    <source>
        <strain evidence="10 11">NBRC 14228</strain>
    </source>
</reference>
<dbReference type="InterPro" id="IPR050250">
    <property type="entry name" value="Macrolide_Exporter_MacB"/>
</dbReference>
<evidence type="ECO:0000256" key="3">
    <source>
        <dbReference type="ARBA" id="ARBA00022692"/>
    </source>
</evidence>
<evidence type="ECO:0000256" key="4">
    <source>
        <dbReference type="ARBA" id="ARBA00022989"/>
    </source>
</evidence>
<feature type="transmembrane region" description="Helical" evidence="8">
    <location>
        <begin position="361"/>
        <end position="383"/>
    </location>
</feature>
<dbReference type="GO" id="GO:0005886">
    <property type="term" value="C:plasma membrane"/>
    <property type="evidence" value="ECO:0007669"/>
    <property type="project" value="UniProtKB-SubCell"/>
</dbReference>
<accession>A0A4Y3VKZ4</accession>
<feature type="transmembrane region" description="Helical" evidence="8">
    <location>
        <begin position="414"/>
        <end position="434"/>
    </location>
</feature>
<evidence type="ECO:0000256" key="8">
    <source>
        <dbReference type="SAM" id="Phobius"/>
    </source>
</evidence>
<dbReference type="InterPro" id="IPR003838">
    <property type="entry name" value="ABC3_permease_C"/>
</dbReference>
<feature type="transmembrane region" description="Helical" evidence="8">
    <location>
        <begin position="1062"/>
        <end position="1082"/>
    </location>
</feature>
<organism evidence="10 11">
    <name type="scientific">Streptomyces spinoverrucosus</name>
    <dbReference type="NCBI Taxonomy" id="284043"/>
    <lineage>
        <taxon>Bacteria</taxon>
        <taxon>Bacillati</taxon>
        <taxon>Actinomycetota</taxon>
        <taxon>Actinomycetes</taxon>
        <taxon>Kitasatosporales</taxon>
        <taxon>Streptomycetaceae</taxon>
        <taxon>Streptomyces</taxon>
    </lineage>
</organism>
<feature type="region of interest" description="Disordered" evidence="7">
    <location>
        <begin position="780"/>
        <end position="815"/>
    </location>
</feature>
<feature type="transmembrane region" description="Helical" evidence="8">
    <location>
        <begin position="550"/>
        <end position="570"/>
    </location>
</feature>
<feature type="transmembrane region" description="Helical" evidence="8">
    <location>
        <begin position="961"/>
        <end position="988"/>
    </location>
</feature>
<protein>
    <recommendedName>
        <fullName evidence="9">ABC3 transporter permease C-terminal domain-containing protein</fullName>
    </recommendedName>
</protein>
<feature type="transmembrane region" description="Helical" evidence="8">
    <location>
        <begin position="33"/>
        <end position="58"/>
    </location>
</feature>
<evidence type="ECO:0000313" key="11">
    <source>
        <dbReference type="Proteomes" id="UP000317881"/>
    </source>
</evidence>
<gene>
    <name evidence="10" type="ORF">SSP24_44500</name>
</gene>
<comment type="subcellular location">
    <subcellularLocation>
        <location evidence="1">Cell membrane</location>
        <topology evidence="1">Multi-pass membrane protein</topology>
    </subcellularLocation>
</comment>
<dbReference type="Proteomes" id="UP000317881">
    <property type="component" value="Unassembled WGS sequence"/>
</dbReference>
<comment type="similarity">
    <text evidence="6">Belongs to the ABC-4 integral membrane protein family.</text>
</comment>
<keyword evidence="5 8" id="KW-0472">Membrane</keyword>
<feature type="compositionally biased region" description="Low complexity" evidence="7">
    <location>
        <begin position="799"/>
        <end position="810"/>
    </location>
</feature>
<evidence type="ECO:0000313" key="10">
    <source>
        <dbReference type="EMBL" id="GEC06795.1"/>
    </source>
</evidence>
<feature type="transmembrane region" description="Helical" evidence="8">
    <location>
        <begin position="493"/>
        <end position="513"/>
    </location>
</feature>
<keyword evidence="4 8" id="KW-1133">Transmembrane helix</keyword>
<keyword evidence="2" id="KW-1003">Cell membrane</keyword>
<evidence type="ECO:0000256" key="1">
    <source>
        <dbReference type="ARBA" id="ARBA00004651"/>
    </source>
</evidence>
<keyword evidence="11" id="KW-1185">Reference proteome</keyword>
<proteinExistence type="inferred from homology"/>
<sequence>MLSGLNTGGLVAERAATVGMLRFIVLRARGYRALLAAALLTVLLTTAVLAALTAYAGATGDAALRRSLAEQRTAAEAALVVKADVPAGERQAADDAVRAGARATFAGLPVRVSSLLRSGPYALPLALRPASERNGNPDLTHFAALDRTQVRTVAGRLPRTAGAAGYTEAALPQSAAQRLGLAPGARLTVTDRLGGPAVRVLITGVYRPVDVGAPYWQLDDLGGRGVKASGFTTYGPLLTTPDVLASGRVSVGASGWLASADYSSLTTERIRALREAARTESAQLRERPALSGTTVAATSLPEVLDRIERSLLVTRSTVLIVAVQLALLAACALLLVSRLLSSERAAETRLLRARGATRARLAGLAALEALLISAPAVVGAPLLSGPLTRLLTGQGALGRTGVRVDVPAGGRIEVWLVAAGVAVLCALAVAVPALRASFADTVKVRAGALPAPLRAGADLGLLAVAGVAFWQLGSQRSGAVTADREGVLGVDPLLVVAPALVLLAGTVLVLRLLPLVARVAERHLVAGRGLTAAMVGWQFSRRPMRGAGPVLLLVISVALGVLAIGQSASWHRSQDDQADFRAGAAVRVLGAGSGDLGRTDVYADLPHIDAVAPAVRTTVSLSGGRTATVVALNTADAVGTVLMRRDLTDRPLLAGLAPRGEPAGIEVPAGTVRLTLTAALHSTTPAEGADVTLTVRDGHGTTYEIPSGRLAADGRPHPLTPDLGDARGPLALTGLELRTTQPTGRAQQQRLVLGTLTAGAADGSVRQLTLPTTWATAAEADSAALSPDGSTEPTRPRITSTTPVTMTYSTGYQPRDSTLPASPLVVRLDVAQPAAPEIVAVATDRFLTASGARAGQRVDVAFDGRTVPVRIVRTARGLPTTEATAQDGGALLVDLRSVNRVLQARYGTSLHPTEWWLRTSAPGAAAAAVRALPDVDPAQVMVRDELAAQLRDDPFGAAPEAALIAAAGVTVLFASLGFAVSAAGAIRARDSEFAALRALGAPRRRLARLIAVEHGVLLALALQVGTALGAVLTHALVPLVVLTGQATRPLPPVLVELPLPRLAALLAALAAGPFLVTAALALRRAKPVVTLRDEVDE</sequence>
<evidence type="ECO:0000256" key="7">
    <source>
        <dbReference type="SAM" id="MobiDB-lite"/>
    </source>
</evidence>
<dbReference type="Pfam" id="PF02687">
    <property type="entry name" value="FtsX"/>
    <property type="match status" value="2"/>
</dbReference>
<evidence type="ECO:0000256" key="2">
    <source>
        <dbReference type="ARBA" id="ARBA00022475"/>
    </source>
</evidence>
<feature type="transmembrane region" description="Helical" evidence="8">
    <location>
        <begin position="455"/>
        <end position="473"/>
    </location>
</feature>
<comment type="caution">
    <text evidence="10">The sequence shown here is derived from an EMBL/GenBank/DDBJ whole genome shotgun (WGS) entry which is preliminary data.</text>
</comment>
<name>A0A4Y3VKZ4_9ACTN</name>
<dbReference type="SUPFAM" id="SSF50692">
    <property type="entry name" value="ADC-like"/>
    <property type="match status" value="1"/>
</dbReference>
<evidence type="ECO:0000259" key="9">
    <source>
        <dbReference type="Pfam" id="PF02687"/>
    </source>
</evidence>
<dbReference type="AlphaFoldDB" id="A0A4Y3VKZ4"/>
<feature type="transmembrane region" description="Helical" evidence="8">
    <location>
        <begin position="1009"/>
        <end position="1042"/>
    </location>
</feature>
<dbReference type="PANTHER" id="PTHR30572:SF4">
    <property type="entry name" value="ABC TRANSPORTER PERMEASE YTRF"/>
    <property type="match status" value="1"/>
</dbReference>
<evidence type="ECO:0000256" key="6">
    <source>
        <dbReference type="ARBA" id="ARBA00038076"/>
    </source>
</evidence>
<keyword evidence="3 8" id="KW-0812">Transmembrane</keyword>
<feature type="transmembrane region" description="Helical" evidence="8">
    <location>
        <begin position="318"/>
        <end position="340"/>
    </location>
</feature>
<evidence type="ECO:0000256" key="5">
    <source>
        <dbReference type="ARBA" id="ARBA00023136"/>
    </source>
</evidence>
<dbReference type="PANTHER" id="PTHR30572">
    <property type="entry name" value="MEMBRANE COMPONENT OF TRANSPORTER-RELATED"/>
    <property type="match status" value="1"/>
</dbReference>